<dbReference type="Proteomes" id="UP000813385">
    <property type="component" value="Unassembled WGS sequence"/>
</dbReference>
<dbReference type="InterPro" id="IPR007219">
    <property type="entry name" value="XnlR_reg_dom"/>
</dbReference>
<accession>A0A8K0TBZ3</accession>
<name>A0A8K0TBZ3_9PEZI</name>
<feature type="region of interest" description="Disordered" evidence="2">
    <location>
        <begin position="292"/>
        <end position="379"/>
    </location>
</feature>
<dbReference type="GO" id="GO:0008270">
    <property type="term" value="F:zinc ion binding"/>
    <property type="evidence" value="ECO:0007669"/>
    <property type="project" value="InterPro"/>
</dbReference>
<dbReference type="AlphaFoldDB" id="A0A8K0TBZ3"/>
<feature type="compositionally biased region" description="Low complexity" evidence="2">
    <location>
        <begin position="644"/>
        <end position="654"/>
    </location>
</feature>
<reference evidence="4" key="1">
    <citation type="journal article" date="2021" name="Nat. Commun.">
        <title>Genetic determinants of endophytism in the Arabidopsis root mycobiome.</title>
        <authorList>
            <person name="Mesny F."/>
            <person name="Miyauchi S."/>
            <person name="Thiergart T."/>
            <person name="Pickel B."/>
            <person name="Atanasova L."/>
            <person name="Karlsson M."/>
            <person name="Huettel B."/>
            <person name="Barry K.W."/>
            <person name="Haridas S."/>
            <person name="Chen C."/>
            <person name="Bauer D."/>
            <person name="Andreopoulos W."/>
            <person name="Pangilinan J."/>
            <person name="LaButti K."/>
            <person name="Riley R."/>
            <person name="Lipzen A."/>
            <person name="Clum A."/>
            <person name="Drula E."/>
            <person name="Henrissat B."/>
            <person name="Kohler A."/>
            <person name="Grigoriev I.V."/>
            <person name="Martin F.M."/>
            <person name="Hacquard S."/>
        </authorList>
    </citation>
    <scope>NUCLEOTIDE SEQUENCE</scope>
    <source>
        <strain evidence="4">MPI-CAGE-AT-0016</strain>
    </source>
</reference>
<organism evidence="4 5">
    <name type="scientific">Plectosphaerella cucumerina</name>
    <dbReference type="NCBI Taxonomy" id="40658"/>
    <lineage>
        <taxon>Eukaryota</taxon>
        <taxon>Fungi</taxon>
        <taxon>Dikarya</taxon>
        <taxon>Ascomycota</taxon>
        <taxon>Pezizomycotina</taxon>
        <taxon>Sordariomycetes</taxon>
        <taxon>Hypocreomycetidae</taxon>
        <taxon>Glomerellales</taxon>
        <taxon>Plectosphaerellaceae</taxon>
        <taxon>Plectosphaerella</taxon>
    </lineage>
</organism>
<dbReference type="GO" id="GO:0006351">
    <property type="term" value="P:DNA-templated transcription"/>
    <property type="evidence" value="ECO:0007669"/>
    <property type="project" value="InterPro"/>
</dbReference>
<keyword evidence="5" id="KW-1185">Reference proteome</keyword>
<dbReference type="GO" id="GO:0003700">
    <property type="term" value="F:DNA-binding transcription factor activity"/>
    <property type="evidence" value="ECO:0007669"/>
    <property type="project" value="InterPro"/>
</dbReference>
<dbReference type="Pfam" id="PF04082">
    <property type="entry name" value="Fungal_trans"/>
    <property type="match status" value="1"/>
</dbReference>
<evidence type="ECO:0000259" key="3">
    <source>
        <dbReference type="SMART" id="SM00906"/>
    </source>
</evidence>
<dbReference type="PANTHER" id="PTHR46910">
    <property type="entry name" value="TRANSCRIPTION FACTOR PDR1"/>
    <property type="match status" value="1"/>
</dbReference>
<feature type="region of interest" description="Disordered" evidence="2">
    <location>
        <begin position="576"/>
        <end position="668"/>
    </location>
</feature>
<feature type="domain" description="Xylanolytic transcriptional activator regulatory" evidence="3">
    <location>
        <begin position="223"/>
        <end position="308"/>
    </location>
</feature>
<evidence type="ECO:0000313" key="5">
    <source>
        <dbReference type="Proteomes" id="UP000813385"/>
    </source>
</evidence>
<feature type="compositionally biased region" description="Low complexity" evidence="2">
    <location>
        <begin position="591"/>
        <end position="601"/>
    </location>
</feature>
<evidence type="ECO:0000256" key="1">
    <source>
        <dbReference type="ARBA" id="ARBA00023242"/>
    </source>
</evidence>
<dbReference type="GO" id="GO:0003677">
    <property type="term" value="F:DNA binding"/>
    <property type="evidence" value="ECO:0007669"/>
    <property type="project" value="InterPro"/>
</dbReference>
<comment type="caution">
    <text evidence="4">The sequence shown here is derived from an EMBL/GenBank/DDBJ whole genome shotgun (WGS) entry which is preliminary data.</text>
</comment>
<evidence type="ECO:0000313" key="4">
    <source>
        <dbReference type="EMBL" id="KAH7353574.1"/>
    </source>
</evidence>
<sequence>MSGMSREIGSLRALSNGESQYVGSSSGVFFINTVRRAFSAAAASTAADGSTRRDERHDQPFENPSPEDCILGGDEQGQTGDQSDAAVDDPVGGPRDAASDLNLETPWSLDFLQRLPDHAVARQLVLSYFRIWHPLVPFLNGPACMKDLNSMYSEEHGSRLTSSQSLSRFVIFRCIFGISSLDRSDRPDLASWRCTPQQLMPALGLVALKCDIPSVQALLSAQVYFVATMALRNASTVGGMISKSIVQSGLHRCPYRYGHLSPDDRSMRKRIIWSAYVLDRFLSQSLGHPNGIQDSDIDVCMPGSRDLHEPVINPAAPASSPDGADTVLHLPSNHPERRAARDDVDVENDSSNASGDDDGQGSDNADNMEGEPVAVSRHRQQVQAVLASHVRYSQLIGRMLELFHKSLHVRESNSRAVLFLKADLGAWGNNLDDPRSSPSSSLGLGLGPDPAVFPFISYHYSLLLVNRPSLSLDPDAPEFHAAIQACVAAATTIIQTMEQQENLGYPLFWPGYMSAVWMSGLLLAFAVQLKMHSAANATSGISSALKLLTAMGSRWRMALHCRSVLSTLLASIESRTTAQKRNRRELDPLPSSRSSKRSAAATNTIEASKLRKHGSSTSKRRSTGHRLRPRTRSQQGSMDASLHVPSTPVSTPTPALHHASRVSRYPGLPQWADTPVAPFGGFSSATGDPYSFHANSPYTYSDPYRLDPSFGQSGGTPDASFFANPRPNMMPIPTTFPNRRFNGLDASMMTTDDSVFDVFDGATWGSLLDLVDNPGAEFI</sequence>
<dbReference type="InterPro" id="IPR050987">
    <property type="entry name" value="AtrR-like"/>
</dbReference>
<feature type="compositionally biased region" description="Basic and acidic residues" evidence="2">
    <location>
        <begin position="50"/>
        <end position="60"/>
    </location>
</feature>
<feature type="region of interest" description="Disordered" evidence="2">
    <location>
        <begin position="43"/>
        <end position="99"/>
    </location>
</feature>
<dbReference type="SMART" id="SM00906">
    <property type="entry name" value="Fungal_trans"/>
    <property type="match status" value="1"/>
</dbReference>
<dbReference type="OrthoDB" id="3266505at2759"/>
<evidence type="ECO:0000256" key="2">
    <source>
        <dbReference type="SAM" id="MobiDB-lite"/>
    </source>
</evidence>
<gene>
    <name evidence="4" type="ORF">B0T11DRAFT_118901</name>
</gene>
<dbReference type="EMBL" id="JAGPXD010000005">
    <property type="protein sequence ID" value="KAH7353574.1"/>
    <property type="molecule type" value="Genomic_DNA"/>
</dbReference>
<dbReference type="CDD" id="cd12148">
    <property type="entry name" value="fungal_TF_MHR"/>
    <property type="match status" value="1"/>
</dbReference>
<keyword evidence="1" id="KW-0539">Nucleus</keyword>
<protein>
    <submittedName>
        <fullName evidence="4">Zn(II)2Cys6 transcription factor</fullName>
    </submittedName>
</protein>
<feature type="compositionally biased region" description="Basic and acidic residues" evidence="2">
    <location>
        <begin position="334"/>
        <end position="343"/>
    </location>
</feature>
<dbReference type="PANTHER" id="PTHR46910:SF9">
    <property type="entry name" value="MISCELLANEOUS ZN(II)2CYS6 TRANSCRIPTION FACTOR (EUROFUNG)"/>
    <property type="match status" value="1"/>
</dbReference>
<feature type="compositionally biased region" description="Basic residues" evidence="2">
    <location>
        <begin position="610"/>
        <end position="631"/>
    </location>
</feature>
<proteinExistence type="predicted"/>